<dbReference type="InterPro" id="IPR050523">
    <property type="entry name" value="AKR_Detox_Biosynth"/>
</dbReference>
<dbReference type="SUPFAM" id="SSF51430">
    <property type="entry name" value="NAD(P)-linked oxidoreductase"/>
    <property type="match status" value="1"/>
</dbReference>
<sequence>MPDKLSANRVSGQALNLCRCALRFFFNLSLSEPMNKVQLGSSDLQVTSICLGTMTFGEQVNEATAHAILDRSLERGVNFLDTAEMYSVPARAETFGATETIIGNWLSSRPGARSKMVVATKVAGPARGMDWVRKGNPDLTAKDIVQACEDSLKRLQTDVIDLYQIHWPARNVPAFGLVYFDPAKDKPVTSIHHQLEALSGLVKAGKVRAIGLSNETPYGVHEFVRLADQHGLAKIATVQNPFCLINRTVENGLDESMHRLGVSLLAYSPLGFGLLTGKYDNSGTSGPDAPANGRIARYESVRKQRWGRPEALAAARRYNALAREHGLSPVQLALAFCYGKWQVASTIIGVTSVAQLDDNLDAWGTKLSPELLTSIDAIRWDARDPAL</sequence>
<dbReference type="EMBL" id="BMIG01000005">
    <property type="protein sequence ID" value="GGA98023.1"/>
    <property type="molecule type" value="Genomic_DNA"/>
</dbReference>
<keyword evidence="1" id="KW-0560">Oxidoreductase</keyword>
<reference evidence="3" key="2">
    <citation type="submission" date="2020-09" db="EMBL/GenBank/DDBJ databases">
        <authorList>
            <person name="Sun Q."/>
            <person name="Zhou Y."/>
        </authorList>
    </citation>
    <scope>NUCLEOTIDE SEQUENCE</scope>
    <source>
        <strain evidence="3">CGMCC 1.15322</strain>
    </source>
</reference>
<gene>
    <name evidence="3" type="ORF">GCM10011496_18880</name>
</gene>
<dbReference type="Proteomes" id="UP000620596">
    <property type="component" value="Unassembled WGS sequence"/>
</dbReference>
<dbReference type="AlphaFoldDB" id="A0A916SIJ5"/>
<feature type="domain" description="NADP-dependent oxidoreductase" evidence="2">
    <location>
        <begin position="49"/>
        <end position="378"/>
    </location>
</feature>
<proteinExistence type="predicted"/>
<dbReference type="Pfam" id="PF00248">
    <property type="entry name" value="Aldo_ket_red"/>
    <property type="match status" value="1"/>
</dbReference>
<evidence type="ECO:0000313" key="4">
    <source>
        <dbReference type="Proteomes" id="UP000620596"/>
    </source>
</evidence>
<evidence type="ECO:0000313" key="3">
    <source>
        <dbReference type="EMBL" id="GGA98023.1"/>
    </source>
</evidence>
<dbReference type="GO" id="GO:0016491">
    <property type="term" value="F:oxidoreductase activity"/>
    <property type="evidence" value="ECO:0007669"/>
    <property type="project" value="UniProtKB-KW"/>
</dbReference>
<dbReference type="InterPro" id="IPR036812">
    <property type="entry name" value="NAD(P)_OxRdtase_dom_sf"/>
</dbReference>
<keyword evidence="4" id="KW-1185">Reference proteome</keyword>
<dbReference type="PANTHER" id="PTHR43364">
    <property type="entry name" value="NADH-SPECIFIC METHYLGLYOXAL REDUCTASE-RELATED"/>
    <property type="match status" value="1"/>
</dbReference>
<accession>A0A916SIJ5</accession>
<dbReference type="CDD" id="cd19094">
    <property type="entry name" value="AKR_Tas-like"/>
    <property type="match status" value="1"/>
</dbReference>
<name>A0A916SIJ5_9BURK</name>
<dbReference type="PANTHER" id="PTHR43364:SF4">
    <property type="entry name" value="NAD(P)-LINKED OXIDOREDUCTASE SUPERFAMILY PROTEIN"/>
    <property type="match status" value="1"/>
</dbReference>
<evidence type="ECO:0000259" key="2">
    <source>
        <dbReference type="Pfam" id="PF00248"/>
    </source>
</evidence>
<organism evidence="3 4">
    <name type="scientific">Polaromonas eurypsychrophila</name>
    <dbReference type="NCBI Taxonomy" id="1614635"/>
    <lineage>
        <taxon>Bacteria</taxon>
        <taxon>Pseudomonadati</taxon>
        <taxon>Pseudomonadota</taxon>
        <taxon>Betaproteobacteria</taxon>
        <taxon>Burkholderiales</taxon>
        <taxon>Comamonadaceae</taxon>
        <taxon>Polaromonas</taxon>
    </lineage>
</organism>
<reference evidence="3" key="1">
    <citation type="journal article" date="2014" name="Int. J. Syst. Evol. Microbiol.">
        <title>Complete genome sequence of Corynebacterium casei LMG S-19264T (=DSM 44701T), isolated from a smear-ripened cheese.</title>
        <authorList>
            <consortium name="US DOE Joint Genome Institute (JGI-PGF)"/>
            <person name="Walter F."/>
            <person name="Albersmeier A."/>
            <person name="Kalinowski J."/>
            <person name="Ruckert C."/>
        </authorList>
    </citation>
    <scope>NUCLEOTIDE SEQUENCE</scope>
    <source>
        <strain evidence="3">CGMCC 1.15322</strain>
    </source>
</reference>
<evidence type="ECO:0000256" key="1">
    <source>
        <dbReference type="ARBA" id="ARBA00023002"/>
    </source>
</evidence>
<comment type="caution">
    <text evidence="3">The sequence shown here is derived from an EMBL/GenBank/DDBJ whole genome shotgun (WGS) entry which is preliminary data.</text>
</comment>
<protein>
    <submittedName>
        <fullName evidence="3">Oxidoreductase</fullName>
    </submittedName>
</protein>
<dbReference type="Gene3D" id="3.20.20.100">
    <property type="entry name" value="NADP-dependent oxidoreductase domain"/>
    <property type="match status" value="1"/>
</dbReference>
<dbReference type="InterPro" id="IPR023210">
    <property type="entry name" value="NADP_OxRdtase_dom"/>
</dbReference>